<feature type="coiled-coil region" evidence="1">
    <location>
        <begin position="171"/>
        <end position="198"/>
    </location>
</feature>
<dbReference type="EMBL" id="CACVKT020000391">
    <property type="protein sequence ID" value="CAC5358700.1"/>
    <property type="molecule type" value="Genomic_DNA"/>
</dbReference>
<reference evidence="2 3" key="1">
    <citation type="submission" date="2020-06" db="EMBL/GenBank/DDBJ databases">
        <authorList>
            <person name="Li R."/>
            <person name="Bekaert M."/>
        </authorList>
    </citation>
    <scope>NUCLEOTIDE SEQUENCE [LARGE SCALE GENOMIC DNA]</scope>
    <source>
        <strain evidence="3">wild</strain>
    </source>
</reference>
<accession>A0A6J7ZZB1</accession>
<keyword evidence="3" id="KW-1185">Reference proteome</keyword>
<sequence>MDYPFCNAIGLPIESLLRLEDSADHTSIGSIELSNGVVLELKHFLEKNGKGIWELAQLISNLFSVFALTNPKSIQSKIHRLCELKKKLNSKKKVPGYKNISDLLSKSFEPPVKQVPTFSIAANELEHEQEESPANSSRFEPELTCNTSVQTETFDSDDETVKSKNLLQYYSLKLKKKNERLQREISVKQEKLKTQQDKIGYFSIRNINKREEKARQTAKLLRASKSVIKKQKRLLHKAESQSLELGTLKTDNEQLKEDVNKLSKTQDLLIYSQKMKLKVQKKVSSLKIQLNKMKAKSEDVKDEIEPLKLVLKEKDHQIENLLLEISILKEAANFNLVTRNKDATFTDCVRLCVMELSGLEVAVEKVSPVIQTVCKQLFDIDLDKSQLPSSTTVQSIVDEGHYIAKTFISERLDQSENWGLNRDGTTRRKIKIVDTTITLDSGNVMSLGFNRIAHETAATITKVTQGHLSELAGLNVAKKSIPLNTQERKCC</sequence>
<dbReference type="AlphaFoldDB" id="A0A6J7ZZB1"/>
<proteinExistence type="predicted"/>
<evidence type="ECO:0000313" key="2">
    <source>
        <dbReference type="EMBL" id="CAC5358700.1"/>
    </source>
</evidence>
<gene>
    <name evidence="2" type="ORF">MCOR_1837</name>
</gene>
<organism evidence="2 3">
    <name type="scientific">Mytilus coruscus</name>
    <name type="common">Sea mussel</name>
    <dbReference type="NCBI Taxonomy" id="42192"/>
    <lineage>
        <taxon>Eukaryota</taxon>
        <taxon>Metazoa</taxon>
        <taxon>Spiralia</taxon>
        <taxon>Lophotrochozoa</taxon>
        <taxon>Mollusca</taxon>
        <taxon>Bivalvia</taxon>
        <taxon>Autobranchia</taxon>
        <taxon>Pteriomorphia</taxon>
        <taxon>Mytilida</taxon>
        <taxon>Mytiloidea</taxon>
        <taxon>Mytilidae</taxon>
        <taxon>Mytilinae</taxon>
        <taxon>Mytilus</taxon>
    </lineage>
</organism>
<protein>
    <submittedName>
        <fullName evidence="2">Uncharacterized protein</fullName>
    </submittedName>
</protein>
<dbReference type="Proteomes" id="UP000507470">
    <property type="component" value="Unassembled WGS sequence"/>
</dbReference>
<evidence type="ECO:0000313" key="3">
    <source>
        <dbReference type="Proteomes" id="UP000507470"/>
    </source>
</evidence>
<keyword evidence="1" id="KW-0175">Coiled coil</keyword>
<feature type="coiled-coil region" evidence="1">
    <location>
        <begin position="238"/>
        <end position="331"/>
    </location>
</feature>
<name>A0A6J7ZZB1_MYTCO</name>
<dbReference type="OrthoDB" id="6155298at2759"/>
<evidence type="ECO:0000256" key="1">
    <source>
        <dbReference type="SAM" id="Coils"/>
    </source>
</evidence>